<evidence type="ECO:0000256" key="1">
    <source>
        <dbReference type="ARBA" id="ARBA00006801"/>
    </source>
</evidence>
<evidence type="ECO:0000256" key="3">
    <source>
        <dbReference type="SAM" id="MobiDB-lite"/>
    </source>
</evidence>
<dbReference type="InterPro" id="IPR003347">
    <property type="entry name" value="JmjC_dom"/>
</dbReference>
<dbReference type="Gene3D" id="2.60.120.650">
    <property type="entry name" value="Cupin"/>
    <property type="match status" value="1"/>
</dbReference>
<dbReference type="InterPro" id="IPR041667">
    <property type="entry name" value="Cupin_8"/>
</dbReference>
<organism evidence="5 6">
    <name type="scientific">Chloropicon roscoffensis</name>
    <dbReference type="NCBI Taxonomy" id="1461544"/>
    <lineage>
        <taxon>Eukaryota</taxon>
        <taxon>Viridiplantae</taxon>
        <taxon>Chlorophyta</taxon>
        <taxon>Chloropicophyceae</taxon>
        <taxon>Chloropicales</taxon>
        <taxon>Chloropicaceae</taxon>
        <taxon>Chloropicon</taxon>
    </lineage>
</organism>
<dbReference type="EMBL" id="CP151504">
    <property type="protein sequence ID" value="WZN61737.1"/>
    <property type="molecule type" value="Genomic_DNA"/>
</dbReference>
<reference evidence="5 6" key="1">
    <citation type="submission" date="2024-03" db="EMBL/GenBank/DDBJ databases">
        <title>Complete genome sequence of the green alga Chloropicon roscoffensis RCC1871.</title>
        <authorList>
            <person name="Lemieux C."/>
            <person name="Pombert J.-F."/>
            <person name="Otis C."/>
            <person name="Turmel M."/>
        </authorList>
    </citation>
    <scope>NUCLEOTIDE SEQUENCE [LARGE SCALE GENOMIC DNA]</scope>
    <source>
        <strain evidence="5 6">RCC1871</strain>
    </source>
</reference>
<dbReference type="PANTHER" id="PTHR12461">
    <property type="entry name" value="HYPOXIA-INDUCIBLE FACTOR 1 ALPHA INHIBITOR-RELATED"/>
    <property type="match status" value="1"/>
</dbReference>
<feature type="region of interest" description="Disordered" evidence="3">
    <location>
        <begin position="284"/>
        <end position="304"/>
    </location>
</feature>
<keyword evidence="6" id="KW-1185">Reference proteome</keyword>
<evidence type="ECO:0000259" key="4">
    <source>
        <dbReference type="PROSITE" id="PS51184"/>
    </source>
</evidence>
<accession>A0AAX4P5Y1</accession>
<dbReference type="SUPFAM" id="SSF51197">
    <property type="entry name" value="Clavaminate synthase-like"/>
    <property type="match status" value="1"/>
</dbReference>
<name>A0AAX4P5Y1_9CHLO</name>
<evidence type="ECO:0000313" key="5">
    <source>
        <dbReference type="EMBL" id="WZN61737.1"/>
    </source>
</evidence>
<proteinExistence type="inferred from homology"/>
<feature type="domain" description="JmjC" evidence="4">
    <location>
        <begin position="126"/>
        <end position="371"/>
    </location>
</feature>
<dbReference type="Pfam" id="PF13621">
    <property type="entry name" value="Cupin_8"/>
    <property type="match status" value="1"/>
</dbReference>
<feature type="region of interest" description="Disordered" evidence="3">
    <location>
        <begin position="1"/>
        <end position="22"/>
    </location>
</feature>
<protein>
    <submittedName>
        <fullName evidence="5">JmjC domain-containing protein</fullName>
    </submittedName>
</protein>
<comment type="similarity">
    <text evidence="1">Belongs to the JARID1 histone demethylase family.</text>
</comment>
<feature type="coiled-coil region" evidence="2">
    <location>
        <begin position="231"/>
        <end position="282"/>
    </location>
</feature>
<sequence>MGKRRRHAELEEEPRFGYDGYSPSRAGEEVAKVDLGTLTPEKFFDEFIARRRPAIIEGTPNINLTPGHLTKHVGDAVVSVERRSTLSEGYGKGSRVEMTVADFVKNLASDKLYLTSQDTDGELFVSPVRELHGRGDIPLRPSLVSSLVPANISLWLGSSASSASSSGLHHDYHDNLYVLLSGRKSFKLYSPRYAREMQTHGKIGRVHGNGQISYVGHERHADGSTERERRRLEAKAKVAEAGRRLQALEEVDGTEPSALAAAEEDLERALDLELSMEEEEEEEGFSGAEATTMDGSCPRNFSSLSEERQRSLKDSCKAVEANIGAGEMLYLPCGWFHNVFSRNTESGYHLALNYWMYPPDGGSWSEPYKSMARKTVWEIENLQE</sequence>
<dbReference type="PROSITE" id="PS51184">
    <property type="entry name" value="JMJC"/>
    <property type="match status" value="1"/>
</dbReference>
<dbReference type="Proteomes" id="UP001472866">
    <property type="component" value="Chromosome 04"/>
</dbReference>
<dbReference type="AlphaFoldDB" id="A0AAX4P5Y1"/>
<gene>
    <name evidence="5" type="ORF">HKI87_04g32720</name>
</gene>
<evidence type="ECO:0000313" key="6">
    <source>
        <dbReference type="Proteomes" id="UP001472866"/>
    </source>
</evidence>
<evidence type="ECO:0000256" key="2">
    <source>
        <dbReference type="SAM" id="Coils"/>
    </source>
</evidence>
<dbReference type="PANTHER" id="PTHR12461:SF100">
    <property type="entry name" value="JMJC DOMAIN-CONTAINING PROTEIN 4"/>
    <property type="match status" value="1"/>
</dbReference>
<keyword evidence="2" id="KW-0175">Coiled coil</keyword>